<name>A0ACC7P6Q5_9BACL</name>
<dbReference type="Proteomes" id="UP001631969">
    <property type="component" value="Unassembled WGS sequence"/>
</dbReference>
<comment type="caution">
    <text evidence="1">The sequence shown here is derived from an EMBL/GenBank/DDBJ whole genome shotgun (WGS) entry which is preliminary data.</text>
</comment>
<evidence type="ECO:0000313" key="1">
    <source>
        <dbReference type="EMBL" id="MFM9332090.1"/>
    </source>
</evidence>
<accession>A0ACC7P6Q5</accession>
<evidence type="ECO:0000313" key="2">
    <source>
        <dbReference type="Proteomes" id="UP001631969"/>
    </source>
</evidence>
<sequence length="1010" mass="105327">MSASAHAASFYVAPDGNDSNPGTLEAPFKSLMKAQTEASEGDVVYIRGGIYDTFDIAATDSNYNYVHRMSKSNITYEAYEDEKPVFDFSSVVPVKRVAAFHVPVGTSNVTFRGIEVIGVKAGTQKQSECFRIQGNAHFDRVSAHDTEANGFYFTTQGSGSLINCDAYNNIGPTSASIGNTDGFGFHANPVTVKNCRSWHNSDDGYDTISSQGSITFENSWAYDMTAGGDSNGFKVGGGTWGNKLPNPVPVHIVKNCISANNNASGFYANHHLGQAAIWTYNTAFNNKTANFNMLERTILEDLHSDIDGYREELHYNIAFSGKDIMNANLPPERESFNSWTMDVAVSEEDFQSLDASQLTLPRKADGSLPDITFMKLASDSDLAGLGYGYTDGVVLTDQNIELAAGASAQLEAAVFPLDAQDKTVTFTSSDAHVATVTDAVYNPVTGKTSATVTAVAPGTAVITAAAAEGGTSATSSVTVSAAPVETVEMSLSQFHAATGESIIVSGSTAANTDVLVRAVQADGTDIYSATVTSNTYGEFSTRITVPSDMSPGILYVSAAKGSLKASANLTVYAADSGYTPPVVITDDTPVIVTDTHKTVAVTQGTYDHTSSPVSISVPSTVSGAALSVAQLLYEPSDSTVTTAPLPGAKVTAAATIGSAAVTLEAELPRGLIITAPAAWNGMISLPAVLANNTVTPVPDPGYTATAHAVIETGSPDVPLTFNKAVRLVIPGMGGKKAGYQSGTVFTKVTQVLSADTQTAADAEIAAGGDAYITVGADLVIWTKHFTKFAAYAQTAISSDSDSDSDGSGSSGGGITPSPSTPAPTPTPSTTPGAATPAPSVALTDIAGHWAHAEIDKLIHSGAVAGYPDRTFKPDQSITRAEFVKILVAAFKLEAKAGQLFSDTANHWAKDYIATANAHGIVDGYSDSLFGPDDLITREQMAVMAVKAAKLPLVSGEASFSDQAEISSWAALEVFTARKDGIINGYPDGSFKPKGNATRAEAISLIVKALK</sequence>
<protein>
    <submittedName>
        <fullName evidence="1">Right-handed parallel beta-helix repeat-containing protein</fullName>
    </submittedName>
</protein>
<dbReference type="EMBL" id="JBJURJ010000025">
    <property type="protein sequence ID" value="MFM9332090.1"/>
    <property type="molecule type" value="Genomic_DNA"/>
</dbReference>
<proteinExistence type="predicted"/>
<gene>
    <name evidence="1" type="ORF">ACI1P1_27705</name>
</gene>
<reference evidence="1" key="1">
    <citation type="submission" date="2024-12" db="EMBL/GenBank/DDBJ databases">
        <authorList>
            <person name="Wu N."/>
        </authorList>
    </citation>
    <scope>NUCLEOTIDE SEQUENCE</scope>
    <source>
        <strain evidence="1">P15</strain>
    </source>
</reference>
<organism evidence="1 2">
    <name type="scientific">Paenibacillus mesotrionivorans</name>
    <dbReference type="NCBI Taxonomy" id="3160968"/>
    <lineage>
        <taxon>Bacteria</taxon>
        <taxon>Bacillati</taxon>
        <taxon>Bacillota</taxon>
        <taxon>Bacilli</taxon>
        <taxon>Bacillales</taxon>
        <taxon>Paenibacillaceae</taxon>
        <taxon>Paenibacillus</taxon>
    </lineage>
</organism>
<keyword evidence="2" id="KW-1185">Reference proteome</keyword>